<evidence type="ECO:0000256" key="2">
    <source>
        <dbReference type="SAM" id="MobiDB-lite"/>
    </source>
</evidence>
<protein>
    <submittedName>
        <fullName evidence="3">ROK family protein</fullName>
    </submittedName>
</protein>
<reference evidence="3 4" key="1">
    <citation type="submission" date="2020-07" db="EMBL/GenBank/DDBJ databases">
        <title>MOT database genomes.</title>
        <authorList>
            <person name="Joseph S."/>
            <person name="Aduse-Opoku J."/>
            <person name="Hashim A."/>
            <person name="Wade W."/>
            <person name="Curtis M."/>
        </authorList>
    </citation>
    <scope>NUCLEOTIDE SEQUENCE [LARGE SCALE GENOMIC DNA]</scope>
    <source>
        <strain evidence="3 4">DSM 100099</strain>
    </source>
</reference>
<dbReference type="PANTHER" id="PTHR18964:SF149">
    <property type="entry name" value="BIFUNCTIONAL UDP-N-ACETYLGLUCOSAMINE 2-EPIMERASE_N-ACETYLMANNOSAMINE KINASE"/>
    <property type="match status" value="1"/>
</dbReference>
<proteinExistence type="inferred from homology"/>
<dbReference type="Pfam" id="PF00480">
    <property type="entry name" value="ROK"/>
    <property type="match status" value="1"/>
</dbReference>
<comment type="similarity">
    <text evidence="1">Belongs to the ROK (NagC/XylR) family.</text>
</comment>
<dbReference type="SUPFAM" id="SSF53067">
    <property type="entry name" value="Actin-like ATPase domain"/>
    <property type="match status" value="1"/>
</dbReference>
<evidence type="ECO:0000256" key="1">
    <source>
        <dbReference type="ARBA" id="ARBA00006479"/>
    </source>
</evidence>
<dbReference type="EMBL" id="JACBYE010000054">
    <property type="protein sequence ID" value="NYS95075.1"/>
    <property type="molecule type" value="Genomic_DNA"/>
</dbReference>
<accession>A0A853EWV2</accession>
<dbReference type="InterPro" id="IPR000600">
    <property type="entry name" value="ROK"/>
</dbReference>
<gene>
    <name evidence="3" type="ORF">HZZ10_16280</name>
</gene>
<dbReference type="Gene3D" id="3.30.420.40">
    <property type="match status" value="2"/>
</dbReference>
<dbReference type="Proteomes" id="UP000561011">
    <property type="component" value="Unassembled WGS sequence"/>
</dbReference>
<dbReference type="InterPro" id="IPR043129">
    <property type="entry name" value="ATPase_NBD"/>
</dbReference>
<keyword evidence="4" id="KW-1185">Reference proteome</keyword>
<dbReference type="RefSeq" id="WP_179914305.1">
    <property type="nucleotide sequence ID" value="NZ_JACBYE010000054.1"/>
</dbReference>
<organism evidence="3 4">
    <name type="scientific">Sanguibacter inulinus</name>
    <dbReference type="NCBI Taxonomy" id="60922"/>
    <lineage>
        <taxon>Bacteria</taxon>
        <taxon>Bacillati</taxon>
        <taxon>Actinomycetota</taxon>
        <taxon>Actinomycetes</taxon>
        <taxon>Micrococcales</taxon>
        <taxon>Sanguibacteraceae</taxon>
        <taxon>Sanguibacter</taxon>
    </lineage>
</organism>
<feature type="region of interest" description="Disordered" evidence="2">
    <location>
        <begin position="31"/>
        <end position="53"/>
    </location>
</feature>
<dbReference type="PANTHER" id="PTHR18964">
    <property type="entry name" value="ROK (REPRESSOR, ORF, KINASE) FAMILY"/>
    <property type="match status" value="1"/>
</dbReference>
<sequence length="322" mass="32781">MTPRDALPSLGDGHPVVAIDVGGTTMKVTSVSADGTMHPPRRVPSPPPGPGSADEVVRIATALVHEEAERLGAPPAALGIALPGVVVEDQALGVYSENLEWRDVDFRAAFARTLDLPIAVAHDVRAAGAAETRLGAARGASTALVLAIGTGIATSVQVDGRLHVGRGYAGEIGHAVVVPDGEPCVCGNRGCLEATASAEAIRRRYERDTGTEVSGSKEVFARAAAGDPVAVAVRDSAFDALALGLSHAITLIVPDVVVLAGGLSEAGDALVVPLAQRLESLVRYGPVPRLVRATLGEDAGLVGAALAARDSLAAQDDPQPSR</sequence>
<comment type="caution">
    <text evidence="3">The sequence shown here is derived from an EMBL/GenBank/DDBJ whole genome shotgun (WGS) entry which is preliminary data.</text>
</comment>
<dbReference type="AlphaFoldDB" id="A0A853EWV2"/>
<evidence type="ECO:0000313" key="3">
    <source>
        <dbReference type="EMBL" id="NYS95075.1"/>
    </source>
</evidence>
<evidence type="ECO:0000313" key="4">
    <source>
        <dbReference type="Proteomes" id="UP000561011"/>
    </source>
</evidence>
<name>A0A853EWV2_9MICO</name>